<reference evidence="1" key="1">
    <citation type="submission" date="2022-06" db="EMBL/GenBank/DDBJ databases">
        <title>Solitalea sp. MAHUQ-68 isolated from rhizospheric soil.</title>
        <authorList>
            <person name="Huq M.A."/>
        </authorList>
    </citation>
    <scope>NUCLEOTIDE SEQUENCE</scope>
    <source>
        <strain evidence="1">MAHUQ-68</strain>
    </source>
</reference>
<name>A0A9X2JF39_9SPHI</name>
<accession>A0A9X2JF39</accession>
<dbReference type="PROSITE" id="PS51257">
    <property type="entry name" value="PROKAR_LIPOPROTEIN"/>
    <property type="match status" value="1"/>
</dbReference>
<comment type="caution">
    <text evidence="1">The sequence shown here is derived from an EMBL/GenBank/DDBJ whole genome shotgun (WGS) entry which is preliminary data.</text>
</comment>
<protein>
    <recommendedName>
        <fullName evidence="3">Lipoprotein</fullName>
    </recommendedName>
</protein>
<dbReference type="Proteomes" id="UP001155182">
    <property type="component" value="Unassembled WGS sequence"/>
</dbReference>
<gene>
    <name evidence="1" type="ORF">NF867_17085</name>
</gene>
<dbReference type="RefSeq" id="WP_252589611.1">
    <property type="nucleotide sequence ID" value="NZ_JAMWYS010000058.1"/>
</dbReference>
<evidence type="ECO:0008006" key="3">
    <source>
        <dbReference type="Google" id="ProtNLM"/>
    </source>
</evidence>
<proteinExistence type="predicted"/>
<organism evidence="1 2">
    <name type="scientific">Solitalea agri</name>
    <dbReference type="NCBI Taxonomy" id="2953739"/>
    <lineage>
        <taxon>Bacteria</taxon>
        <taxon>Pseudomonadati</taxon>
        <taxon>Bacteroidota</taxon>
        <taxon>Sphingobacteriia</taxon>
        <taxon>Sphingobacteriales</taxon>
        <taxon>Sphingobacteriaceae</taxon>
        <taxon>Solitalea</taxon>
    </lineage>
</organism>
<keyword evidence="2" id="KW-1185">Reference proteome</keyword>
<dbReference type="AlphaFoldDB" id="A0A9X2JF39"/>
<sequence length="288" mass="31214">MKLITTKTLIIASAVALTFTACKKNEAVEPEAEQVTAVDNQEADALSNDVIDQFNMVTMDQLAISSNSSKNMTVETVATEEDKRKTSGIVTISPAGYDVFPKTITIDFGTGTVDKNGIVRKGKIVGVLSNHWWVSGAELRIDMQDYYVNGIQVKGTKILTSNGYNNVTNSFSYNVKVERARVNEEGKSFTWSATRTVSYFTKGTITPIDDYVTVTGSSSGTNRKGVSFTATITTELKKPVISRWIVSGVIEVSSDAHPTVTLDYGDGTIDNKAVVTIGDKSAEITLHK</sequence>
<evidence type="ECO:0000313" key="2">
    <source>
        <dbReference type="Proteomes" id="UP001155182"/>
    </source>
</evidence>
<evidence type="ECO:0000313" key="1">
    <source>
        <dbReference type="EMBL" id="MCO4294580.1"/>
    </source>
</evidence>
<dbReference type="EMBL" id="JAMWYS010000058">
    <property type="protein sequence ID" value="MCO4294580.1"/>
    <property type="molecule type" value="Genomic_DNA"/>
</dbReference>